<proteinExistence type="predicted"/>
<organism evidence="1 2">
    <name type="scientific">Kitasatospora phosalacinea</name>
    <dbReference type="NCBI Taxonomy" id="2065"/>
    <lineage>
        <taxon>Bacteria</taxon>
        <taxon>Bacillati</taxon>
        <taxon>Actinomycetota</taxon>
        <taxon>Actinomycetes</taxon>
        <taxon>Kitasatosporales</taxon>
        <taxon>Streptomycetaceae</taxon>
        <taxon>Kitasatospora</taxon>
    </lineage>
</organism>
<evidence type="ECO:0000313" key="2">
    <source>
        <dbReference type="Proteomes" id="UP001165143"/>
    </source>
</evidence>
<dbReference type="AlphaFoldDB" id="A0A9W6PK74"/>
<dbReference type="EMBL" id="BSRX01000026">
    <property type="protein sequence ID" value="GLW56373.1"/>
    <property type="molecule type" value="Genomic_DNA"/>
</dbReference>
<accession>A0A9W6PK74</accession>
<evidence type="ECO:0000313" key="1">
    <source>
        <dbReference type="EMBL" id="GLW56373.1"/>
    </source>
</evidence>
<dbReference type="Proteomes" id="UP001165143">
    <property type="component" value="Unassembled WGS sequence"/>
</dbReference>
<name>A0A9W6PK74_9ACTN</name>
<gene>
    <name evidence="1" type="ORF">Kpho01_43840</name>
</gene>
<sequence>MSKPPCVVGACLWVVRAPGRGRRGLHGGPGPGRGGHEAVQVMEPVGKLLPEELAVKPKVVLESAPMVPL</sequence>
<protein>
    <submittedName>
        <fullName evidence="1">Uncharacterized protein</fullName>
    </submittedName>
</protein>
<comment type="caution">
    <text evidence="1">The sequence shown here is derived from an EMBL/GenBank/DDBJ whole genome shotgun (WGS) entry which is preliminary data.</text>
</comment>
<reference evidence="1" key="1">
    <citation type="submission" date="2023-02" db="EMBL/GenBank/DDBJ databases">
        <title>Kitasatospora phosalacinea NBRC 14362.</title>
        <authorList>
            <person name="Ichikawa N."/>
            <person name="Sato H."/>
            <person name="Tonouchi N."/>
        </authorList>
    </citation>
    <scope>NUCLEOTIDE SEQUENCE</scope>
    <source>
        <strain evidence="1">NBRC 14362</strain>
    </source>
</reference>